<proteinExistence type="predicted"/>
<organism evidence="3 4">
    <name type="scientific">Aerophobetes bacterium</name>
    <dbReference type="NCBI Taxonomy" id="2030807"/>
    <lineage>
        <taxon>Bacteria</taxon>
        <taxon>Candidatus Aerophobota</taxon>
    </lineage>
</organism>
<reference evidence="3 4" key="1">
    <citation type="submission" date="2018-06" db="EMBL/GenBank/DDBJ databases">
        <title>Extensive metabolic versatility and redundancy in microbially diverse, dynamic hydrothermal sediments.</title>
        <authorList>
            <person name="Dombrowski N."/>
            <person name="Teske A."/>
            <person name="Baker B.J."/>
        </authorList>
    </citation>
    <scope>NUCLEOTIDE SEQUENCE [LARGE SCALE GENOMIC DNA]</scope>
    <source>
        <strain evidence="3">B19_G9</strain>
    </source>
</reference>
<feature type="modified residue" description="4-aspartylphosphate" evidence="1">
    <location>
        <position position="57"/>
    </location>
</feature>
<dbReference type="SMART" id="SM00448">
    <property type="entry name" value="REC"/>
    <property type="match status" value="1"/>
</dbReference>
<dbReference type="InterPro" id="IPR052048">
    <property type="entry name" value="ST_Response_Regulator"/>
</dbReference>
<evidence type="ECO:0000313" key="3">
    <source>
        <dbReference type="EMBL" id="RLE11703.1"/>
    </source>
</evidence>
<evidence type="ECO:0000256" key="1">
    <source>
        <dbReference type="PROSITE-ProRule" id="PRU00169"/>
    </source>
</evidence>
<dbReference type="PANTHER" id="PTHR43228">
    <property type="entry name" value="TWO-COMPONENT RESPONSE REGULATOR"/>
    <property type="match status" value="1"/>
</dbReference>
<evidence type="ECO:0000313" key="4">
    <source>
        <dbReference type="Proteomes" id="UP000267654"/>
    </source>
</evidence>
<dbReference type="EMBL" id="QMQB01000220">
    <property type="protein sequence ID" value="RLE11703.1"/>
    <property type="molecule type" value="Genomic_DNA"/>
</dbReference>
<dbReference type="GO" id="GO:0000160">
    <property type="term" value="P:phosphorelay signal transduction system"/>
    <property type="evidence" value="ECO:0007669"/>
    <property type="project" value="InterPro"/>
</dbReference>
<dbReference type="Proteomes" id="UP000267654">
    <property type="component" value="Unassembled WGS sequence"/>
</dbReference>
<protein>
    <submittedName>
        <fullName evidence="3">Two-component system response regulator</fullName>
    </submittedName>
</protein>
<dbReference type="SUPFAM" id="SSF52172">
    <property type="entry name" value="CheY-like"/>
    <property type="match status" value="1"/>
</dbReference>
<dbReference type="PROSITE" id="PS50110">
    <property type="entry name" value="RESPONSE_REGULATORY"/>
    <property type="match status" value="1"/>
</dbReference>
<dbReference type="Gene3D" id="3.40.50.2300">
    <property type="match status" value="1"/>
</dbReference>
<dbReference type="InterPro" id="IPR011006">
    <property type="entry name" value="CheY-like_superfamily"/>
</dbReference>
<dbReference type="InterPro" id="IPR001789">
    <property type="entry name" value="Sig_transdc_resp-reg_receiver"/>
</dbReference>
<evidence type="ECO:0000259" key="2">
    <source>
        <dbReference type="PROSITE" id="PS50110"/>
    </source>
</evidence>
<sequence>MGKNISNILIVDDSVTMRKIIKHHLTQLGYNSIIEASNGKEGLKKVVEEKIDLIICDWNMPEMNGLQFLYNLRENWQEIPVIMLTTVNTQDEVIAAMKAGANSYLTKPFTRDSLKEKIEQIKTK</sequence>
<comment type="caution">
    <text evidence="3">The sequence shown here is derived from an EMBL/GenBank/DDBJ whole genome shotgun (WGS) entry which is preliminary data.</text>
</comment>
<dbReference type="PANTHER" id="PTHR43228:SF1">
    <property type="entry name" value="TWO-COMPONENT RESPONSE REGULATOR ARR22"/>
    <property type="match status" value="1"/>
</dbReference>
<accession>A0A662DBL0</accession>
<feature type="domain" description="Response regulatory" evidence="2">
    <location>
        <begin position="7"/>
        <end position="122"/>
    </location>
</feature>
<name>A0A662DBL0_UNCAE</name>
<keyword evidence="1" id="KW-0597">Phosphoprotein</keyword>
<dbReference type="AlphaFoldDB" id="A0A662DBL0"/>
<gene>
    <name evidence="3" type="ORF">DRI96_05755</name>
</gene>
<dbReference type="Pfam" id="PF00072">
    <property type="entry name" value="Response_reg"/>
    <property type="match status" value="1"/>
</dbReference>